<dbReference type="Pfam" id="PF13374">
    <property type="entry name" value="TPR_10"/>
    <property type="match status" value="1"/>
</dbReference>
<dbReference type="Gene3D" id="1.25.40.10">
    <property type="entry name" value="Tetratricopeptide repeat domain"/>
    <property type="match status" value="1"/>
</dbReference>
<keyword evidence="2" id="KW-1185">Reference proteome</keyword>
<dbReference type="Proteomes" id="UP000785200">
    <property type="component" value="Unassembled WGS sequence"/>
</dbReference>
<evidence type="ECO:0000313" key="1">
    <source>
        <dbReference type="EMBL" id="KAG0649430.1"/>
    </source>
</evidence>
<protein>
    <recommendedName>
        <fullName evidence="3">NB-ARC domain-containing protein</fullName>
    </recommendedName>
</protein>
<proteinExistence type="predicted"/>
<dbReference type="InterPro" id="IPR027417">
    <property type="entry name" value="P-loop_NTPase"/>
</dbReference>
<organism evidence="1 2">
    <name type="scientific">Hyphodiscus hymeniophilus</name>
    <dbReference type="NCBI Taxonomy" id="353542"/>
    <lineage>
        <taxon>Eukaryota</taxon>
        <taxon>Fungi</taxon>
        <taxon>Dikarya</taxon>
        <taxon>Ascomycota</taxon>
        <taxon>Pezizomycotina</taxon>
        <taxon>Leotiomycetes</taxon>
        <taxon>Helotiales</taxon>
        <taxon>Hyphodiscaceae</taxon>
        <taxon>Hyphodiscus</taxon>
    </lineage>
</organism>
<dbReference type="SUPFAM" id="SSF48452">
    <property type="entry name" value="TPR-like"/>
    <property type="match status" value="2"/>
</dbReference>
<dbReference type="Pfam" id="PF13424">
    <property type="entry name" value="TPR_12"/>
    <property type="match status" value="2"/>
</dbReference>
<dbReference type="EMBL" id="VNKQ01000008">
    <property type="protein sequence ID" value="KAG0649430.1"/>
    <property type="molecule type" value="Genomic_DNA"/>
</dbReference>
<reference evidence="1" key="1">
    <citation type="submission" date="2019-07" db="EMBL/GenBank/DDBJ databases">
        <title>Hyphodiscus hymeniophilus genome sequencing and assembly.</title>
        <authorList>
            <person name="Kramer G."/>
            <person name="Nodwell J."/>
        </authorList>
    </citation>
    <scope>NUCLEOTIDE SEQUENCE</scope>
    <source>
        <strain evidence="1">ATCC 34498</strain>
    </source>
</reference>
<dbReference type="AlphaFoldDB" id="A0A9P6VK30"/>
<name>A0A9P6VK30_9HELO</name>
<evidence type="ECO:0008006" key="3">
    <source>
        <dbReference type="Google" id="ProtNLM"/>
    </source>
</evidence>
<dbReference type="PANTHER" id="PTHR46082">
    <property type="entry name" value="ATP/GTP-BINDING PROTEIN-RELATED"/>
    <property type="match status" value="1"/>
</dbReference>
<dbReference type="InterPro" id="IPR019734">
    <property type="entry name" value="TPR_rpt"/>
</dbReference>
<evidence type="ECO:0000313" key="2">
    <source>
        <dbReference type="Proteomes" id="UP000785200"/>
    </source>
</evidence>
<comment type="caution">
    <text evidence="1">The sequence shown here is derived from an EMBL/GenBank/DDBJ whole genome shotgun (WGS) entry which is preliminary data.</text>
</comment>
<dbReference type="Gene3D" id="3.40.50.300">
    <property type="entry name" value="P-loop containing nucleotide triphosphate hydrolases"/>
    <property type="match status" value="1"/>
</dbReference>
<dbReference type="InterPro" id="IPR011990">
    <property type="entry name" value="TPR-like_helical_dom_sf"/>
</dbReference>
<dbReference type="InterPro" id="IPR053137">
    <property type="entry name" value="NLR-like"/>
</dbReference>
<dbReference type="SUPFAM" id="SSF52540">
    <property type="entry name" value="P-loop containing nucleoside triphosphate hydrolases"/>
    <property type="match status" value="1"/>
</dbReference>
<gene>
    <name evidence="1" type="ORF">D0Z07_4480</name>
</gene>
<dbReference type="SMART" id="SM00028">
    <property type="entry name" value="TPR"/>
    <property type="match status" value="5"/>
</dbReference>
<sequence>MGKTQLAITYAKRFKEKYMAIFWLSANDEDSLKLSFQNVAQQVLRYHPSNSTLSSLDLDKDPNEDLDQVISQVKAWLDLPENTRWLMIYDNLDNPKTPGNPDTSAVDIRQFLPRSDHGSIIITSRSSQIRQGERIPVQKLLDIREGLKIVSNMSGRLGIEKDLDAVALVEELDGLPLALSTAGAYLEHVITSFSYYLRLYKASWLMLQTTSPQLSSYEYRSLYSTWQITFDRIQQQNPVAANLLKFWAYFDRQDIWYELLRHISFVKEEWAQKLSNELNFNKAITLLCSFGLVDPDPSLQQQFGSGGYSMHSCMHSWTMFVLNKEWDERFAQLALTCVASDISMRDERNSWISQRRLLQHATRQEQFIREDKVDLKGMEWDLQMLGLLYLGQGKLAEAEPLFTRALQGNEEALGPRDISTLVTVNNLGHVYFGQGKLVKAEAKFTRALQGYEEALGPRDIETLQTVITLGNLYNSQGKLVEAEAMYTRALQGYEEALGPRDIETLRTIDKLGNFYYKQRKLVEAEAMYTRALQGYEEVFGPQIMSLYLPALNTMTGFGNVYSDTGRETMAKEMYTRALSGYRNIRGPFSKQCRELEARLRELEVASV</sequence>
<accession>A0A9P6VK30</accession>
<dbReference type="OrthoDB" id="674604at2759"/>
<dbReference type="PANTHER" id="PTHR46082:SF6">
    <property type="entry name" value="AAA+ ATPASE DOMAIN-CONTAINING PROTEIN-RELATED"/>
    <property type="match status" value="1"/>
</dbReference>